<dbReference type="Pfam" id="PF13784">
    <property type="entry name" value="Fic_N"/>
    <property type="match status" value="1"/>
</dbReference>
<evidence type="ECO:0000313" key="6">
    <source>
        <dbReference type="Proteomes" id="UP000198480"/>
    </source>
</evidence>
<name>A0A239BF97_9BACT</name>
<keyword evidence="1" id="KW-0547">Nucleotide-binding</keyword>
<dbReference type="PIRSF" id="PIRSF038925">
    <property type="entry name" value="AMP-prot_trans"/>
    <property type="match status" value="1"/>
</dbReference>
<keyword evidence="1" id="KW-0067">ATP-binding</keyword>
<feature type="domain" description="Fido" evidence="4">
    <location>
        <begin position="128"/>
        <end position="281"/>
    </location>
</feature>
<dbReference type="InterPro" id="IPR025758">
    <property type="entry name" value="Fic/DOC_N"/>
</dbReference>
<organism evidence="5 6">
    <name type="scientific">Belliella buryatensis</name>
    <dbReference type="NCBI Taxonomy" id="1500549"/>
    <lineage>
        <taxon>Bacteria</taxon>
        <taxon>Pseudomonadati</taxon>
        <taxon>Bacteroidota</taxon>
        <taxon>Cytophagia</taxon>
        <taxon>Cytophagales</taxon>
        <taxon>Cyclobacteriaceae</taxon>
        <taxon>Belliella</taxon>
    </lineage>
</organism>
<dbReference type="Pfam" id="PF02661">
    <property type="entry name" value="Fic"/>
    <property type="match status" value="1"/>
</dbReference>
<accession>A0A239BF97</accession>
<feature type="binding site" evidence="3">
    <location>
        <begin position="221"/>
        <end position="228"/>
    </location>
    <ligand>
        <name>ATP</name>
        <dbReference type="ChEBI" id="CHEBI:30616"/>
    </ligand>
</feature>
<feature type="binding site" evidence="1">
    <location>
        <position position="217"/>
    </location>
    <ligand>
        <name>ATP</name>
        <dbReference type="ChEBI" id="CHEBI:30616"/>
    </ligand>
</feature>
<feature type="binding site" evidence="1">
    <location>
        <position position="82"/>
    </location>
    <ligand>
        <name>ATP</name>
        <dbReference type="ChEBI" id="CHEBI:30616"/>
    </ligand>
</feature>
<feature type="active site" evidence="2">
    <location>
        <position position="217"/>
    </location>
</feature>
<dbReference type="InterPro" id="IPR026287">
    <property type="entry name" value="SoFic-like"/>
</dbReference>
<dbReference type="Proteomes" id="UP000198480">
    <property type="component" value="Unassembled WGS sequence"/>
</dbReference>
<evidence type="ECO:0000259" key="4">
    <source>
        <dbReference type="PROSITE" id="PS51459"/>
    </source>
</evidence>
<dbReference type="InterPro" id="IPR040198">
    <property type="entry name" value="Fido_containing"/>
</dbReference>
<proteinExistence type="predicted"/>
<feature type="binding site" evidence="1">
    <location>
        <position position="259"/>
    </location>
    <ligand>
        <name>ATP</name>
        <dbReference type="ChEBI" id="CHEBI:30616"/>
    </ligand>
</feature>
<evidence type="ECO:0000256" key="1">
    <source>
        <dbReference type="PIRSR" id="PIRSR038925-1"/>
    </source>
</evidence>
<dbReference type="SUPFAM" id="SSF140931">
    <property type="entry name" value="Fic-like"/>
    <property type="match status" value="1"/>
</dbReference>
<dbReference type="OrthoDB" id="9814400at2"/>
<dbReference type="AlphaFoldDB" id="A0A239BF97"/>
<dbReference type="InterPro" id="IPR003812">
    <property type="entry name" value="Fido"/>
</dbReference>
<evidence type="ECO:0000256" key="2">
    <source>
        <dbReference type="PIRSR" id="PIRSR640198-1"/>
    </source>
</evidence>
<gene>
    <name evidence="5" type="ORF">SAMN06295967_102335</name>
</gene>
<evidence type="ECO:0000256" key="3">
    <source>
        <dbReference type="PIRSR" id="PIRSR640198-2"/>
    </source>
</evidence>
<dbReference type="PROSITE" id="PS51459">
    <property type="entry name" value="FIDO"/>
    <property type="match status" value="1"/>
</dbReference>
<dbReference type="Gene3D" id="1.10.3290.10">
    <property type="entry name" value="Fido-like domain"/>
    <property type="match status" value="1"/>
</dbReference>
<dbReference type="EMBL" id="FZOK01000002">
    <property type="protein sequence ID" value="SNS06496.1"/>
    <property type="molecule type" value="Genomic_DNA"/>
</dbReference>
<dbReference type="InterPro" id="IPR036597">
    <property type="entry name" value="Fido-like_dom_sf"/>
</dbReference>
<dbReference type="PANTHER" id="PTHR13504:SF38">
    <property type="entry name" value="FIDO DOMAIN-CONTAINING PROTEIN"/>
    <property type="match status" value="1"/>
</dbReference>
<feature type="binding site" evidence="3">
    <location>
        <begin position="259"/>
        <end position="260"/>
    </location>
    <ligand>
        <name>ATP</name>
        <dbReference type="ChEBI" id="CHEBI:30616"/>
    </ligand>
</feature>
<dbReference type="RefSeq" id="WP_089238042.1">
    <property type="nucleotide sequence ID" value="NZ_FZOK01000002.1"/>
</dbReference>
<dbReference type="GO" id="GO:0005524">
    <property type="term" value="F:ATP binding"/>
    <property type="evidence" value="ECO:0007669"/>
    <property type="project" value="UniProtKB-KW"/>
</dbReference>
<keyword evidence="6" id="KW-1185">Reference proteome</keyword>
<dbReference type="PANTHER" id="PTHR13504">
    <property type="entry name" value="FIDO DOMAIN-CONTAINING PROTEIN DDB_G0283145"/>
    <property type="match status" value="1"/>
</dbReference>
<feature type="binding site" evidence="1">
    <location>
        <begin position="222"/>
        <end position="228"/>
    </location>
    <ligand>
        <name>ATP</name>
        <dbReference type="ChEBI" id="CHEBI:30616"/>
    </ligand>
</feature>
<sequence length="385" mass="44746">MKTKDIKNFKAGTWIKRIEYRSFSPEMINFEWVISDPKLANLLSQADRSLGKLDAFSDLIPDIDFFIMMHITKEATVSSKIEGTQTSFQEALVKEQDLDPERREDWKEVQCYIEAMNQAIVEMEKLPISTRLIKQTHATLLKGARGKEKLPGEFRTSQNWIGSSLKNAIFVPPTHDEIAVLMGDLENFIHADTSEIPSYVPHLVKIALIHYQFETIHPFLDGNGRIGRLLITLYLLDKGLLKRPVLYLSDFFEKNRRDYYDNLMRVREKDDIYRWIEFFLIGVIETAEASIHTFQQILELREKVELTQLIELGKRQQDAKKVMNYLYRNPILDSAKVAELLEVHASTANRLINDLVQLGILEELTGFKRNRIFAFQAYIDLFNTP</sequence>
<evidence type="ECO:0000313" key="5">
    <source>
        <dbReference type="EMBL" id="SNS06496.1"/>
    </source>
</evidence>
<reference evidence="6" key="1">
    <citation type="submission" date="2017-06" db="EMBL/GenBank/DDBJ databases">
        <authorList>
            <person name="Varghese N."/>
            <person name="Submissions S."/>
        </authorList>
    </citation>
    <scope>NUCLEOTIDE SEQUENCE [LARGE SCALE GENOMIC DNA]</scope>
    <source>
        <strain evidence="6">5C</strain>
    </source>
</reference>
<protein>
    <submittedName>
        <fullName evidence="5">Fic family protein</fullName>
    </submittedName>
</protein>